<evidence type="ECO:0000313" key="1">
    <source>
        <dbReference type="EMBL" id="QSL65391.1"/>
    </source>
</evidence>
<evidence type="ECO:0000313" key="2">
    <source>
        <dbReference type="Proteomes" id="UP000663699"/>
    </source>
</evidence>
<dbReference type="EMBL" id="CP054537">
    <property type="protein sequence ID" value="QSL65391.1"/>
    <property type="molecule type" value="Genomic_DNA"/>
</dbReference>
<sequence>MCLENLLNNKYKLKHKNNYRRHDLFLCAPPMKQIPEVLFCGTKELPAIVVSPATSRDSTSLFIRSKPKFLDFCK</sequence>
<organism evidence="1 2">
    <name type="scientific">Pneumocystis wakefieldiae</name>
    <dbReference type="NCBI Taxonomy" id="38082"/>
    <lineage>
        <taxon>Eukaryota</taxon>
        <taxon>Fungi</taxon>
        <taxon>Dikarya</taxon>
        <taxon>Ascomycota</taxon>
        <taxon>Taphrinomycotina</taxon>
        <taxon>Pneumocystomycetes</taxon>
        <taxon>Pneumocystaceae</taxon>
        <taxon>Pneumocystis</taxon>
    </lineage>
</organism>
<protein>
    <submittedName>
        <fullName evidence="1">Uncharacterized protein</fullName>
    </submittedName>
</protein>
<dbReference type="OrthoDB" id="5406176at2759"/>
<keyword evidence="2" id="KW-1185">Reference proteome</keyword>
<accession>A0A899FUD5</accession>
<dbReference type="AlphaFoldDB" id="A0A899FUD5"/>
<gene>
    <name evidence="1" type="ORF">MERGE_002701</name>
</gene>
<reference evidence="1" key="1">
    <citation type="submission" date="2020-06" db="EMBL/GenBank/DDBJ databases">
        <title>Genomes of multiple members of Pneumocystis genus reveal paths to human pathogen Pneumocystis jirovecii.</title>
        <authorList>
            <person name="Cisse O.H."/>
            <person name="Ma L."/>
            <person name="Dekker J."/>
            <person name="Khil P."/>
            <person name="Jo J."/>
            <person name="Brenchley J."/>
            <person name="Blair R."/>
            <person name="Pahar B."/>
            <person name="Chabe M."/>
            <person name="Van Rompay K.A."/>
            <person name="Keesler R."/>
            <person name="Sukura A."/>
            <person name="Hirsch V."/>
            <person name="Kutty G."/>
            <person name="Liu Y."/>
            <person name="Peng L."/>
            <person name="Chen J."/>
            <person name="Song J."/>
            <person name="Weissenbacher-Lang C."/>
            <person name="Xu J."/>
            <person name="Upham N.S."/>
            <person name="Stajich J.E."/>
            <person name="Cuomo C.A."/>
            <person name="Cushion M.T."/>
            <person name="Kovacs J.A."/>
        </authorList>
    </citation>
    <scope>NUCLEOTIDE SEQUENCE</scope>
    <source>
        <strain evidence="1">2A</strain>
    </source>
</reference>
<name>A0A899FUD5_9ASCO</name>
<dbReference type="Proteomes" id="UP000663699">
    <property type="component" value="Chromosome 6"/>
</dbReference>
<proteinExistence type="predicted"/>